<organism evidence="4 5">
    <name type="scientific">Paraconexibacter antarcticus</name>
    <dbReference type="NCBI Taxonomy" id="2949664"/>
    <lineage>
        <taxon>Bacteria</taxon>
        <taxon>Bacillati</taxon>
        <taxon>Actinomycetota</taxon>
        <taxon>Thermoleophilia</taxon>
        <taxon>Solirubrobacterales</taxon>
        <taxon>Paraconexibacteraceae</taxon>
        <taxon>Paraconexibacter</taxon>
    </lineage>
</organism>
<dbReference type="RefSeq" id="WP_254569251.1">
    <property type="nucleotide sequence ID" value="NZ_CP098502.1"/>
</dbReference>
<reference evidence="4 5" key="1">
    <citation type="submission" date="2022-06" db="EMBL/GenBank/DDBJ databases">
        <title>Paraconexibacter antarcticus.</title>
        <authorList>
            <person name="Kim C.S."/>
        </authorList>
    </citation>
    <scope>NUCLEOTIDE SEQUENCE [LARGE SCALE GENOMIC DNA]</scope>
    <source>
        <strain evidence="4 5">02-257</strain>
    </source>
</reference>
<feature type="domain" description="Acyltransferase 3" evidence="2">
    <location>
        <begin position="4"/>
        <end position="338"/>
    </location>
</feature>
<accession>A0ABY5DPH6</accession>
<evidence type="ECO:0000259" key="3">
    <source>
        <dbReference type="Pfam" id="PF19040"/>
    </source>
</evidence>
<evidence type="ECO:0000259" key="2">
    <source>
        <dbReference type="Pfam" id="PF01757"/>
    </source>
</evidence>
<dbReference type="InterPro" id="IPR050879">
    <property type="entry name" value="Acyltransferase_3"/>
</dbReference>
<feature type="transmembrane region" description="Helical" evidence="1">
    <location>
        <begin position="7"/>
        <end position="22"/>
    </location>
</feature>
<feature type="transmembrane region" description="Helical" evidence="1">
    <location>
        <begin position="28"/>
        <end position="49"/>
    </location>
</feature>
<keyword evidence="1" id="KW-0812">Transmembrane</keyword>
<evidence type="ECO:0000313" key="5">
    <source>
        <dbReference type="Proteomes" id="UP001056035"/>
    </source>
</evidence>
<dbReference type="PANTHER" id="PTHR23028:SF53">
    <property type="entry name" value="ACYL_TRANSF_3 DOMAIN-CONTAINING PROTEIN"/>
    <property type="match status" value="1"/>
</dbReference>
<keyword evidence="4" id="KW-0012">Acyltransferase</keyword>
<evidence type="ECO:0000313" key="4">
    <source>
        <dbReference type="EMBL" id="UTI62514.1"/>
    </source>
</evidence>
<dbReference type="GO" id="GO:0016746">
    <property type="term" value="F:acyltransferase activity"/>
    <property type="evidence" value="ECO:0007669"/>
    <property type="project" value="UniProtKB-KW"/>
</dbReference>
<feature type="transmembrane region" description="Helical" evidence="1">
    <location>
        <begin position="201"/>
        <end position="222"/>
    </location>
</feature>
<feature type="transmembrane region" description="Helical" evidence="1">
    <location>
        <begin position="144"/>
        <end position="163"/>
    </location>
</feature>
<feature type="transmembrane region" description="Helical" evidence="1">
    <location>
        <begin position="256"/>
        <end position="275"/>
    </location>
</feature>
<feature type="transmembrane region" description="Helical" evidence="1">
    <location>
        <begin position="325"/>
        <end position="344"/>
    </location>
</feature>
<dbReference type="Pfam" id="PF19040">
    <property type="entry name" value="SGNH"/>
    <property type="match status" value="1"/>
</dbReference>
<dbReference type="InterPro" id="IPR043968">
    <property type="entry name" value="SGNH"/>
</dbReference>
<proteinExistence type="predicted"/>
<feature type="transmembrane region" description="Helical" evidence="1">
    <location>
        <begin position="360"/>
        <end position="377"/>
    </location>
</feature>
<keyword evidence="5" id="KW-1185">Reference proteome</keyword>
<dbReference type="PANTHER" id="PTHR23028">
    <property type="entry name" value="ACETYLTRANSFERASE"/>
    <property type="match status" value="1"/>
</dbReference>
<feature type="domain" description="SGNH" evidence="3">
    <location>
        <begin position="441"/>
        <end position="677"/>
    </location>
</feature>
<dbReference type="EMBL" id="CP098502">
    <property type="protein sequence ID" value="UTI62514.1"/>
    <property type="molecule type" value="Genomic_DNA"/>
</dbReference>
<dbReference type="Proteomes" id="UP001056035">
    <property type="component" value="Chromosome"/>
</dbReference>
<keyword evidence="1" id="KW-1133">Transmembrane helix</keyword>
<feature type="transmembrane region" description="Helical" evidence="1">
    <location>
        <begin position="175"/>
        <end position="195"/>
    </location>
</feature>
<sequence length="688" mass="74256">MLVEIQALRAVAVLLVVVYHLWPSVLPGGYVGVDVFFAISGFLITSHLLKEVDRDRTLSLAGFWARRARRLLPASLTTLIFCAVATIAFVPEVHWQAFLADIRSSTLYVQNWHLAQTSVDYLASSDAPSPVQHFWSLSAEEQFYIAWPILILLATALGGRGGIRVGDAAPRHLRIAGVLGAVTAGSLVASILLTSSDPAQAYFITPTRAWEFGAGGLLALAGTTGRGMVVLRALLAWAGLAAIAAAALLYDDGTAFPGYTALLPVLGGLAVIQAGAPRFALSPLAGYRLRVVQFLGDVSYSLYLWHWPLLILAPYVLSRHTTDPIRGGIFAVSILAAWASKVLIEDPVRRSTVLTRGRPVLTFALVVASTAAVVAVAEAGTHHVTQKLRAAEASTAKTVKEHPRCFGAASHDPNHRCVNPALRHTVVPSPLEARNEDNPACTRKTKVSSVSVCEFGVPPSEARRTFALIGDSHATHWRAGLEHVAADEKWHGLSITRTGCPYSRAVYVLPEPTRSRCIQWNREVPGMLAKHPEVDTVFVSNITGGKVEVPRGKTSAQAKLDGYRAGWAAFPKTVKHVIVLRDTPKVHTDTLDCVDAAHTAGEAAGTACSVLRRTAIDDDPAARVARQIGPPRAQVVDMSNYLCGVRRCDVVIGGVLVYKDVHHLTREFSTTLGPYLERKITHLVSAWR</sequence>
<keyword evidence="1" id="KW-0472">Membrane</keyword>
<protein>
    <submittedName>
        <fullName evidence="4">Acyltransferase</fullName>
    </submittedName>
</protein>
<feature type="transmembrane region" description="Helical" evidence="1">
    <location>
        <begin position="229"/>
        <end position="250"/>
    </location>
</feature>
<dbReference type="InterPro" id="IPR002656">
    <property type="entry name" value="Acyl_transf_3_dom"/>
</dbReference>
<keyword evidence="4" id="KW-0808">Transferase</keyword>
<gene>
    <name evidence="4" type="ORF">NBH00_14200</name>
</gene>
<name>A0ABY5DPH6_9ACTN</name>
<dbReference type="Pfam" id="PF01757">
    <property type="entry name" value="Acyl_transf_3"/>
    <property type="match status" value="1"/>
</dbReference>
<feature type="transmembrane region" description="Helical" evidence="1">
    <location>
        <begin position="70"/>
        <end position="90"/>
    </location>
</feature>
<evidence type="ECO:0000256" key="1">
    <source>
        <dbReference type="SAM" id="Phobius"/>
    </source>
</evidence>